<keyword evidence="3" id="KW-1185">Reference proteome</keyword>
<accession>A0A521G504</accession>
<dbReference type="Proteomes" id="UP000316238">
    <property type="component" value="Unassembled WGS sequence"/>
</dbReference>
<evidence type="ECO:0000313" key="3">
    <source>
        <dbReference type="Proteomes" id="UP000316238"/>
    </source>
</evidence>
<dbReference type="AlphaFoldDB" id="A0A521G504"/>
<dbReference type="PANTHER" id="PTHR33303:SF2">
    <property type="entry name" value="COA-BINDING DOMAIN-CONTAINING PROTEIN"/>
    <property type="match status" value="1"/>
</dbReference>
<dbReference type="SUPFAM" id="SSF51735">
    <property type="entry name" value="NAD(P)-binding Rossmann-fold domains"/>
    <property type="match status" value="1"/>
</dbReference>
<dbReference type="SMART" id="SM00881">
    <property type="entry name" value="CoA_binding"/>
    <property type="match status" value="1"/>
</dbReference>
<dbReference type="PANTHER" id="PTHR33303">
    <property type="entry name" value="CYTOPLASMIC PROTEIN-RELATED"/>
    <property type="match status" value="1"/>
</dbReference>
<reference evidence="2" key="1">
    <citation type="submission" date="2017-07" db="EMBL/GenBank/DDBJ databases">
        <title>The cable genome - Insights into the physiology and evolution of filamentous bacteria capable of sulfide oxidation via long distance electron transfer.</title>
        <authorList>
            <person name="Thorup C."/>
            <person name="Bjerg J.T."/>
            <person name="Schreiber L."/>
            <person name="Nielsen L.P."/>
            <person name="Kjeldsen K.U."/>
            <person name="Boesen T."/>
            <person name="Boggild A."/>
            <person name="Meysman F."/>
            <person name="Geelhoed J."/>
            <person name="Schramm A."/>
        </authorList>
    </citation>
    <scope>NUCLEOTIDE SEQUENCE [LARGE SCALE GENOMIC DNA]</scope>
    <source>
        <strain evidence="2">GS</strain>
    </source>
</reference>
<feature type="domain" description="CoA-binding" evidence="1">
    <location>
        <begin position="13"/>
        <end position="106"/>
    </location>
</feature>
<dbReference type="InterPro" id="IPR036291">
    <property type="entry name" value="NAD(P)-bd_dom_sf"/>
</dbReference>
<dbReference type="Gene3D" id="3.40.50.720">
    <property type="entry name" value="NAD(P)-binding Rossmann-like Domain"/>
    <property type="match status" value="1"/>
</dbReference>
<comment type="caution">
    <text evidence="2">The sequence shown here is derived from an EMBL/GenBank/DDBJ whole genome shotgun (WGS) entry which is preliminary data.</text>
</comment>
<evidence type="ECO:0000259" key="1">
    <source>
        <dbReference type="SMART" id="SM00881"/>
    </source>
</evidence>
<dbReference type="Pfam" id="PF13380">
    <property type="entry name" value="CoA_binding_2"/>
    <property type="match status" value="1"/>
</dbReference>
<proteinExistence type="predicted"/>
<evidence type="ECO:0000313" key="2">
    <source>
        <dbReference type="EMBL" id="TAA76073.1"/>
    </source>
</evidence>
<sequence length="149" mass="16427">MIPLPLSSAVRRILRESCTIAVVGLSPNPERPSHQVARYLQEAGYQIIPVNPGHSEILNEPCYPDLRSVPVKIDVVDIFRRSEEVEPIVREAIAIGAKMIWIQQGIVNEAAARLAEEAGLTVIMDRCLKVELEQLRGSLSRCPLPPSGV</sequence>
<name>A0A521G504_9BACT</name>
<protein>
    <recommendedName>
        <fullName evidence="1">CoA-binding domain-containing protein</fullName>
    </recommendedName>
</protein>
<dbReference type="EMBL" id="NQJD01000002">
    <property type="protein sequence ID" value="TAA76073.1"/>
    <property type="molecule type" value="Genomic_DNA"/>
</dbReference>
<dbReference type="InterPro" id="IPR003781">
    <property type="entry name" value="CoA-bd"/>
</dbReference>
<organism evidence="2 3">
    <name type="scientific">Candidatus Electronema aureum</name>
    <dbReference type="NCBI Taxonomy" id="2005002"/>
    <lineage>
        <taxon>Bacteria</taxon>
        <taxon>Pseudomonadati</taxon>
        <taxon>Thermodesulfobacteriota</taxon>
        <taxon>Desulfobulbia</taxon>
        <taxon>Desulfobulbales</taxon>
        <taxon>Desulfobulbaceae</taxon>
        <taxon>Candidatus Electronema</taxon>
    </lineage>
</organism>
<gene>
    <name evidence="2" type="ORF">CDV28_102201</name>
</gene>